<keyword evidence="1" id="KW-0677">Repeat</keyword>
<gene>
    <name evidence="5" type="ORF">EZV62_011118</name>
</gene>
<dbReference type="PANTHER" id="PTHR47926:SF492">
    <property type="entry name" value="DYW DOMAIN-CONTAINING PROTEIN"/>
    <property type="match status" value="1"/>
</dbReference>
<feature type="repeat" description="PPR" evidence="2">
    <location>
        <begin position="97"/>
        <end position="131"/>
    </location>
</feature>
<dbReference type="Gene3D" id="1.25.40.10">
    <property type="entry name" value="Tetratricopeptide repeat domain"/>
    <property type="match status" value="2"/>
</dbReference>
<evidence type="ECO:0000256" key="1">
    <source>
        <dbReference type="ARBA" id="ARBA00022737"/>
    </source>
</evidence>
<dbReference type="OrthoDB" id="1937829at2759"/>
<dbReference type="Proteomes" id="UP000323000">
    <property type="component" value="Chromosome 4"/>
</dbReference>
<dbReference type="InterPro" id="IPR002885">
    <property type="entry name" value="PPR_rpt"/>
</dbReference>
<name>A0A5C7I4V7_9ROSI</name>
<protein>
    <recommendedName>
        <fullName evidence="7">Pentatricopeptide repeat-containing protein</fullName>
    </recommendedName>
</protein>
<keyword evidence="4" id="KW-0732">Signal</keyword>
<dbReference type="EMBL" id="VAHF01000004">
    <property type="protein sequence ID" value="TXG64124.1"/>
    <property type="molecule type" value="Genomic_DNA"/>
</dbReference>
<keyword evidence="6" id="KW-1185">Reference proteome</keyword>
<evidence type="ECO:0000313" key="5">
    <source>
        <dbReference type="EMBL" id="TXG64124.1"/>
    </source>
</evidence>
<dbReference type="InterPro" id="IPR011990">
    <property type="entry name" value="TPR-like_helical_dom_sf"/>
</dbReference>
<sequence>MFVWVSLVVMYVKVKELGLALKVFDESPKRNKCESILLWNVLINGCCKVGDLGKAVELFERMPERNLGSWNSLINRFIGNGDWKRAGELFEQIPEKNVVFWTTIVSGLCHNGEEEKALLMFFGMLDEGEYVYNMLQFSYGWYFTFVQGFVYLGLIYLKGFTTKQMVNPWKTYVKLSAVL</sequence>
<feature type="signal peptide" evidence="4">
    <location>
        <begin position="1"/>
        <end position="20"/>
    </location>
</feature>
<comment type="caution">
    <text evidence="5">The sequence shown here is derived from an EMBL/GenBank/DDBJ whole genome shotgun (WGS) entry which is preliminary data.</text>
</comment>
<accession>A0A5C7I4V7</accession>
<proteinExistence type="predicted"/>
<dbReference type="InterPro" id="IPR046960">
    <property type="entry name" value="PPR_At4g14850-like_plant"/>
</dbReference>
<feature type="transmembrane region" description="Helical" evidence="3">
    <location>
        <begin position="139"/>
        <end position="157"/>
    </location>
</feature>
<reference evidence="6" key="1">
    <citation type="journal article" date="2019" name="Gigascience">
        <title>De novo genome assembly of the endangered Acer yangbiense, a plant species with extremely small populations endemic to Yunnan Province, China.</title>
        <authorList>
            <person name="Yang J."/>
            <person name="Wariss H.M."/>
            <person name="Tao L."/>
            <person name="Zhang R."/>
            <person name="Yun Q."/>
            <person name="Hollingsworth P."/>
            <person name="Dao Z."/>
            <person name="Luo G."/>
            <person name="Guo H."/>
            <person name="Ma Y."/>
            <person name="Sun W."/>
        </authorList>
    </citation>
    <scope>NUCLEOTIDE SEQUENCE [LARGE SCALE GENOMIC DNA]</scope>
    <source>
        <strain evidence="6">cv. Malutang</strain>
    </source>
</reference>
<evidence type="ECO:0000256" key="3">
    <source>
        <dbReference type="SAM" id="Phobius"/>
    </source>
</evidence>
<evidence type="ECO:0000313" key="6">
    <source>
        <dbReference type="Proteomes" id="UP000323000"/>
    </source>
</evidence>
<keyword evidence="3" id="KW-0472">Membrane</keyword>
<keyword evidence="3" id="KW-1133">Transmembrane helix</keyword>
<feature type="chain" id="PRO_5023151386" description="Pentatricopeptide repeat-containing protein" evidence="4">
    <location>
        <begin position="21"/>
        <end position="179"/>
    </location>
</feature>
<dbReference type="Pfam" id="PF01535">
    <property type="entry name" value="PPR"/>
    <property type="match status" value="4"/>
</dbReference>
<dbReference type="GO" id="GO:0009451">
    <property type="term" value="P:RNA modification"/>
    <property type="evidence" value="ECO:0007669"/>
    <property type="project" value="InterPro"/>
</dbReference>
<dbReference type="NCBIfam" id="TIGR00756">
    <property type="entry name" value="PPR"/>
    <property type="match status" value="3"/>
</dbReference>
<dbReference type="AlphaFoldDB" id="A0A5C7I4V7"/>
<evidence type="ECO:0008006" key="7">
    <source>
        <dbReference type="Google" id="ProtNLM"/>
    </source>
</evidence>
<organism evidence="5 6">
    <name type="scientific">Acer yangbiense</name>
    <dbReference type="NCBI Taxonomy" id="1000413"/>
    <lineage>
        <taxon>Eukaryota</taxon>
        <taxon>Viridiplantae</taxon>
        <taxon>Streptophyta</taxon>
        <taxon>Embryophyta</taxon>
        <taxon>Tracheophyta</taxon>
        <taxon>Spermatophyta</taxon>
        <taxon>Magnoliopsida</taxon>
        <taxon>eudicotyledons</taxon>
        <taxon>Gunneridae</taxon>
        <taxon>Pentapetalae</taxon>
        <taxon>rosids</taxon>
        <taxon>malvids</taxon>
        <taxon>Sapindales</taxon>
        <taxon>Sapindaceae</taxon>
        <taxon>Hippocastanoideae</taxon>
        <taxon>Acereae</taxon>
        <taxon>Acer</taxon>
    </lineage>
</organism>
<evidence type="ECO:0000256" key="4">
    <source>
        <dbReference type="SAM" id="SignalP"/>
    </source>
</evidence>
<keyword evidence="3" id="KW-0812">Transmembrane</keyword>
<evidence type="ECO:0000256" key="2">
    <source>
        <dbReference type="PROSITE-ProRule" id="PRU00708"/>
    </source>
</evidence>
<dbReference type="PANTHER" id="PTHR47926">
    <property type="entry name" value="PENTATRICOPEPTIDE REPEAT-CONTAINING PROTEIN"/>
    <property type="match status" value="1"/>
</dbReference>
<dbReference type="PROSITE" id="PS51375">
    <property type="entry name" value="PPR"/>
    <property type="match status" value="2"/>
</dbReference>
<dbReference type="GO" id="GO:0003723">
    <property type="term" value="F:RNA binding"/>
    <property type="evidence" value="ECO:0007669"/>
    <property type="project" value="InterPro"/>
</dbReference>
<feature type="repeat" description="PPR" evidence="2">
    <location>
        <begin position="35"/>
        <end position="69"/>
    </location>
</feature>